<evidence type="ECO:0000313" key="8">
    <source>
        <dbReference type="Proteomes" id="UP001056384"/>
    </source>
</evidence>
<keyword evidence="5" id="KW-1133">Transmembrane helix</keyword>
<dbReference type="GO" id="GO:0071949">
    <property type="term" value="F:FAD binding"/>
    <property type="evidence" value="ECO:0007669"/>
    <property type="project" value="InterPro"/>
</dbReference>
<keyword evidence="2" id="KW-0285">Flavoprotein</keyword>
<dbReference type="AlphaFoldDB" id="A0A9Q9AQ44"/>
<dbReference type="EMBL" id="CP099420">
    <property type="protein sequence ID" value="USW50515.1"/>
    <property type="molecule type" value="Genomic_DNA"/>
</dbReference>
<dbReference type="SUPFAM" id="SSF51905">
    <property type="entry name" value="FAD/NAD(P)-binding domain"/>
    <property type="match status" value="1"/>
</dbReference>
<feature type="domain" description="FAD-binding" evidence="6">
    <location>
        <begin position="2"/>
        <end position="166"/>
    </location>
</feature>
<evidence type="ECO:0000256" key="1">
    <source>
        <dbReference type="ARBA" id="ARBA00007992"/>
    </source>
</evidence>
<evidence type="ECO:0000256" key="4">
    <source>
        <dbReference type="ARBA" id="ARBA00023002"/>
    </source>
</evidence>
<proteinExistence type="inferred from homology"/>
<dbReference type="PRINTS" id="PR00420">
    <property type="entry name" value="RNGMNOXGNASE"/>
</dbReference>
<evidence type="ECO:0000313" key="7">
    <source>
        <dbReference type="EMBL" id="USW50515.1"/>
    </source>
</evidence>
<protein>
    <submittedName>
        <fullName evidence="7">FAD-binding domain, FAD/NAD(P)-binding domain superfamily</fullName>
    </submittedName>
</protein>
<keyword evidence="5" id="KW-0812">Transmembrane</keyword>
<evidence type="ECO:0000256" key="2">
    <source>
        <dbReference type="ARBA" id="ARBA00022630"/>
    </source>
</evidence>
<organism evidence="7 8">
    <name type="scientific">Septoria linicola</name>
    <dbReference type="NCBI Taxonomy" id="215465"/>
    <lineage>
        <taxon>Eukaryota</taxon>
        <taxon>Fungi</taxon>
        <taxon>Dikarya</taxon>
        <taxon>Ascomycota</taxon>
        <taxon>Pezizomycotina</taxon>
        <taxon>Dothideomycetes</taxon>
        <taxon>Dothideomycetidae</taxon>
        <taxon>Mycosphaerellales</taxon>
        <taxon>Mycosphaerellaceae</taxon>
        <taxon>Septoria</taxon>
    </lineage>
</organism>
<feature type="transmembrane region" description="Helical" evidence="5">
    <location>
        <begin position="530"/>
        <end position="551"/>
    </location>
</feature>
<keyword evidence="4" id="KW-0560">Oxidoreductase</keyword>
<reference evidence="7" key="1">
    <citation type="submission" date="2022-06" db="EMBL/GenBank/DDBJ databases">
        <title>Complete genome sequences of two strains of the flax pathogen Septoria linicola.</title>
        <authorList>
            <person name="Lapalu N."/>
            <person name="Simon A."/>
            <person name="Demenou B."/>
            <person name="Paumier D."/>
            <person name="Guillot M.-P."/>
            <person name="Gout L."/>
            <person name="Valade R."/>
        </authorList>
    </citation>
    <scope>NUCLEOTIDE SEQUENCE</scope>
    <source>
        <strain evidence="7">SE15195</strain>
    </source>
</reference>
<accession>A0A9Q9AQ44</accession>
<dbReference type="InterPro" id="IPR036188">
    <property type="entry name" value="FAD/NAD-bd_sf"/>
</dbReference>
<gene>
    <name evidence="7" type="ORF">Slin15195_G038340</name>
</gene>
<feature type="transmembrane region" description="Helical" evidence="5">
    <location>
        <begin position="571"/>
        <end position="594"/>
    </location>
</feature>
<dbReference type="Proteomes" id="UP001056384">
    <property type="component" value="Chromosome 3"/>
</dbReference>
<evidence type="ECO:0000256" key="3">
    <source>
        <dbReference type="ARBA" id="ARBA00022827"/>
    </source>
</evidence>
<evidence type="ECO:0000256" key="5">
    <source>
        <dbReference type="SAM" id="Phobius"/>
    </source>
</evidence>
<comment type="similarity">
    <text evidence="1">Belongs to the paxM FAD-dependent monooxygenase family.</text>
</comment>
<dbReference type="Gene3D" id="3.50.50.60">
    <property type="entry name" value="FAD/NAD(P)-binding domain"/>
    <property type="match status" value="1"/>
</dbReference>
<dbReference type="PANTHER" id="PTHR47356:SF2">
    <property type="entry name" value="FAD-BINDING DOMAIN-CONTAINING PROTEIN-RELATED"/>
    <property type="match status" value="1"/>
</dbReference>
<keyword evidence="8" id="KW-1185">Reference proteome</keyword>
<dbReference type="PANTHER" id="PTHR47356">
    <property type="entry name" value="FAD-DEPENDENT MONOOXYGENASE ASQG-RELATED"/>
    <property type="match status" value="1"/>
</dbReference>
<evidence type="ECO:0000259" key="6">
    <source>
        <dbReference type="Pfam" id="PF01494"/>
    </source>
</evidence>
<sequence>MKVIIVGGGIAGLTLANALEQADIDFVLLEARSLLDPQVGASIGLGAQSLRIYDQFGAAQDILDETVPLTISRGHRADGSPIGKAQPVFQLLEPRLGYGISFLDRQLVLRAAADSIGQKHKLILNKRMKGIDHSDTSVTVHCDDGTSYKGDIVIGCDGVNSRVRQEMWRLADKEEPGYFPETEKTKMTAEYRCLFGISQPTPGLDVEGAADLTYDKGQSFLVITGKDRRVFWFYFEKLDKAYKYSDPDFPRYTKPDAEGLAAKNSHRKCHTTVTLGDLWENRVSYTLVPMEEALFSRWHWNRIATIGDCAHKMTANHGQAGNNAIESAAALANQLYILNQTSLSSSQLPSTLDFNTAFTNWQGKRQARIEHTVKEAALVCRYSVLDSYMAYIFHFVLVPNLPSLYINMQTANMIGAELLEWLPVPPRSLKGTMAFNQLQGIGRGESTLRRALRASPLLALTWFVWTKTRETTQTDFCEYTMDVLSPAGRDPEATLRILGFGICELMLYALRGLESGRRANGLNVFLRFPIMFAVAAQVYGVAVVMPFYFFIHYISGGVDVFAAADMRLMNLAYIRTLLPSLLLLLGGALTSVMLRPSMAIDNDTLKILRLFPPIGIALAQKFLHRFNKDTEEHDMIHNCTADLFTIRRTVYSFIGIACLAMALQYQHFSSTRIFDFHFPSERDTLDWNNLSLIHAGLFWLTLHFYDLHRAGMASLPKIIAFGFLFASSHLATPLPLRPLVDMSFVLLGWLAREEILATKKEKHAITKEKYGGGNSVMEVEGKKGRDVVGEKVARMEHGNVKEANGVPKVKGVELTSAVPLF</sequence>
<dbReference type="InterPro" id="IPR002938">
    <property type="entry name" value="FAD-bd"/>
</dbReference>
<dbReference type="OrthoDB" id="2431938at2759"/>
<dbReference type="GO" id="GO:0004497">
    <property type="term" value="F:monooxygenase activity"/>
    <property type="evidence" value="ECO:0007669"/>
    <property type="project" value="InterPro"/>
</dbReference>
<keyword evidence="5" id="KW-0472">Membrane</keyword>
<dbReference type="Pfam" id="PF01494">
    <property type="entry name" value="FAD_binding_3"/>
    <property type="match status" value="1"/>
</dbReference>
<dbReference type="InterPro" id="IPR050562">
    <property type="entry name" value="FAD_mOase_fung"/>
</dbReference>
<name>A0A9Q9AQ44_9PEZI</name>
<keyword evidence="3" id="KW-0274">FAD</keyword>